<accession>A0ABW8DEB2</accession>
<name>A0ABW8DEB2_9GAMM</name>
<dbReference type="Proteomes" id="UP001615550">
    <property type="component" value="Unassembled WGS sequence"/>
</dbReference>
<keyword evidence="1" id="KW-0472">Membrane</keyword>
<feature type="transmembrane region" description="Helical" evidence="1">
    <location>
        <begin position="155"/>
        <end position="174"/>
    </location>
</feature>
<dbReference type="RefSeq" id="WP_400188657.1">
    <property type="nucleotide sequence ID" value="NZ_JBGORX010000009.1"/>
</dbReference>
<keyword evidence="3" id="KW-1185">Reference proteome</keyword>
<dbReference type="CDD" id="cd21821">
    <property type="entry name" value="MavE"/>
    <property type="match status" value="1"/>
</dbReference>
<dbReference type="EMBL" id="JBGORX010000009">
    <property type="protein sequence ID" value="MFJ1269845.1"/>
    <property type="molecule type" value="Genomic_DNA"/>
</dbReference>
<organism evidence="2 3">
    <name type="scientific">Legionella lytica</name>
    <dbReference type="NCBI Taxonomy" id="96232"/>
    <lineage>
        <taxon>Bacteria</taxon>
        <taxon>Pseudomonadati</taxon>
        <taxon>Pseudomonadota</taxon>
        <taxon>Gammaproteobacteria</taxon>
        <taxon>Legionellales</taxon>
        <taxon>Legionellaceae</taxon>
        <taxon>Legionella</taxon>
    </lineage>
</organism>
<comment type="caution">
    <text evidence="2">The sequence shown here is derived from an EMBL/GenBank/DDBJ whole genome shotgun (WGS) entry which is preliminary data.</text>
</comment>
<keyword evidence="1" id="KW-1133">Transmembrane helix</keyword>
<gene>
    <name evidence="2" type="ORF">ACD661_14880</name>
</gene>
<protein>
    <submittedName>
        <fullName evidence="2">Uncharacterized protein</fullName>
    </submittedName>
</protein>
<reference evidence="2 3" key="1">
    <citation type="submission" date="2024-08" db="EMBL/GenBank/DDBJ databases">
        <title>Draft Genome Sequence of Legionella lytica strain DSB2004, Isolated From a Fire Sprinkler System.</title>
        <authorList>
            <person name="Everhart A.D."/>
            <person name="Kidane D.T."/>
            <person name="Farone A.L."/>
            <person name="Farone M.B."/>
        </authorList>
    </citation>
    <scope>NUCLEOTIDE SEQUENCE [LARGE SCALE GENOMIC DNA]</scope>
    <source>
        <strain evidence="2 3">DSB2004</strain>
    </source>
</reference>
<proteinExistence type="predicted"/>
<keyword evidence="1" id="KW-0812">Transmembrane</keyword>
<evidence type="ECO:0000256" key="1">
    <source>
        <dbReference type="SAM" id="Phobius"/>
    </source>
</evidence>
<sequence>MTLFEQEFIEKTLNLLQKILSCETKLTDAIHAFTQNDPHNPRYQLNSKIADAQHWEAQELLQVSAAYSESLFLTICSFSQDTTINPQQIDAAIALFEKDYFSFITSNGIPKQRISSIKNQIAQIKFDKIGTEDSNPVTEKPTAHPYKFFTPETTTAGFILTASLAAAATLYFAAK</sequence>
<evidence type="ECO:0000313" key="2">
    <source>
        <dbReference type="EMBL" id="MFJ1269845.1"/>
    </source>
</evidence>
<evidence type="ECO:0000313" key="3">
    <source>
        <dbReference type="Proteomes" id="UP001615550"/>
    </source>
</evidence>